<reference evidence="1 2" key="1">
    <citation type="submission" date="2019-07" db="EMBL/GenBank/DDBJ databases">
        <authorList>
            <person name="Kim J."/>
        </authorList>
    </citation>
    <scope>NUCLEOTIDE SEQUENCE [LARGE SCALE GENOMIC DNA]</scope>
    <source>
        <strain evidence="1 2">MJ1a</strain>
    </source>
</reference>
<dbReference type="OrthoDB" id="793431at2"/>
<dbReference type="RefSeq" id="WP_146272906.1">
    <property type="nucleotide sequence ID" value="NZ_VOEI01000006.1"/>
</dbReference>
<proteinExistence type="predicted"/>
<keyword evidence="2" id="KW-1185">Reference proteome</keyword>
<dbReference type="AlphaFoldDB" id="A0A563TZ63"/>
<name>A0A563TZ63_9SPHI</name>
<sequence>MIEKTLLTAHGKLRLKIPSSLAEITLGQMMALQAKKELSDLDAISILSGTALSSLQQINSGNELLQFTDTILNLSHQIKYLYNAEAIPKEIELPVDGKAVKIKVSNNLAMEPAGAFMAARDIINDEVAEYVKQHGEEDWQENFNPSLDACCKILAQYFYCRATGQPYDEYKAAEFAETIEQLRVTEALPIARHFFISYPNWLTRKTSFWHRLYQQWKNVLAYKRLKSLSISTP</sequence>
<organism evidence="1 2">
    <name type="scientific">Mucilaginibacter achroorhodeus</name>
    <dbReference type="NCBI Taxonomy" id="2599294"/>
    <lineage>
        <taxon>Bacteria</taxon>
        <taxon>Pseudomonadati</taxon>
        <taxon>Bacteroidota</taxon>
        <taxon>Sphingobacteriia</taxon>
        <taxon>Sphingobacteriales</taxon>
        <taxon>Sphingobacteriaceae</taxon>
        <taxon>Mucilaginibacter</taxon>
    </lineage>
</organism>
<dbReference type="EMBL" id="VOEI01000006">
    <property type="protein sequence ID" value="TWR24646.1"/>
    <property type="molecule type" value="Genomic_DNA"/>
</dbReference>
<evidence type="ECO:0000313" key="2">
    <source>
        <dbReference type="Proteomes" id="UP000318010"/>
    </source>
</evidence>
<evidence type="ECO:0000313" key="1">
    <source>
        <dbReference type="EMBL" id="TWR24646.1"/>
    </source>
</evidence>
<accession>A0A563TZ63</accession>
<gene>
    <name evidence="1" type="ORF">FPZ42_16275</name>
</gene>
<comment type="caution">
    <text evidence="1">The sequence shown here is derived from an EMBL/GenBank/DDBJ whole genome shotgun (WGS) entry which is preliminary data.</text>
</comment>
<dbReference type="Proteomes" id="UP000318010">
    <property type="component" value="Unassembled WGS sequence"/>
</dbReference>
<protein>
    <submittedName>
        <fullName evidence="1">Uncharacterized protein</fullName>
    </submittedName>
</protein>